<reference evidence="1 2" key="1">
    <citation type="submission" date="2016-08" db="EMBL/GenBank/DDBJ databases">
        <authorList>
            <person name="Seilhamer J.J."/>
        </authorList>
    </citation>
    <scope>NUCLEOTIDE SEQUENCE [LARGE SCALE GENOMIC DNA]</scope>
    <source>
        <strain evidence="1 2">IEBC_T61001</strain>
    </source>
</reference>
<dbReference type="Proteomes" id="UP000195991">
    <property type="component" value="Unassembled WGS sequence"/>
</dbReference>
<dbReference type="EMBL" id="FMBI01000048">
    <property type="protein sequence ID" value="SCC67260.1"/>
    <property type="molecule type" value="Genomic_DNA"/>
</dbReference>
<sequence length="9" mass="1076">MKFFFGKGD</sequence>
<accession>A0A1C4GGC3</accession>
<organism evidence="1 2">
    <name type="scientific">Bacillus thuringiensis</name>
    <dbReference type="NCBI Taxonomy" id="1428"/>
    <lineage>
        <taxon>Bacteria</taxon>
        <taxon>Bacillati</taxon>
        <taxon>Bacillota</taxon>
        <taxon>Bacilli</taxon>
        <taxon>Bacillales</taxon>
        <taxon>Bacillaceae</taxon>
        <taxon>Bacillus</taxon>
        <taxon>Bacillus cereus group</taxon>
    </lineage>
</organism>
<proteinExistence type="predicted"/>
<gene>
    <name evidence="1" type="ORF">BTT61001_05838</name>
</gene>
<evidence type="ECO:0000313" key="1">
    <source>
        <dbReference type="EMBL" id="SCC67260.1"/>
    </source>
</evidence>
<name>A0A1C4GGC3_BACTU</name>
<evidence type="ECO:0000313" key="2">
    <source>
        <dbReference type="Proteomes" id="UP000195991"/>
    </source>
</evidence>
<protein>
    <submittedName>
        <fullName evidence="1">Uncharacterized protein</fullName>
    </submittedName>
</protein>